<evidence type="ECO:0000313" key="3">
    <source>
        <dbReference type="Proteomes" id="UP001185922"/>
    </source>
</evidence>
<reference evidence="2" key="1">
    <citation type="submission" date="2023-10" db="EMBL/GenBank/DDBJ databases">
        <title>Development of a sustainable strategy for remediation of hydrocarbon-contaminated territories based on the waste exchange concept.</title>
        <authorList>
            <person name="Krivoruchko A."/>
        </authorList>
    </citation>
    <scope>NUCLEOTIDE SEQUENCE</scope>
    <source>
        <strain evidence="2">IEGM 1279</strain>
    </source>
</reference>
<organism evidence="2 3">
    <name type="scientific">Gordonia amicalis</name>
    <dbReference type="NCBI Taxonomy" id="89053"/>
    <lineage>
        <taxon>Bacteria</taxon>
        <taxon>Bacillati</taxon>
        <taxon>Actinomycetota</taxon>
        <taxon>Actinomycetes</taxon>
        <taxon>Mycobacteriales</taxon>
        <taxon>Gordoniaceae</taxon>
        <taxon>Gordonia</taxon>
    </lineage>
</organism>
<feature type="region of interest" description="Disordered" evidence="1">
    <location>
        <begin position="82"/>
        <end position="108"/>
    </location>
</feature>
<feature type="compositionally biased region" description="Low complexity" evidence="1">
    <location>
        <begin position="82"/>
        <end position="96"/>
    </location>
</feature>
<sequence length="108" mass="11048">MSAPDDPKAGVKTLAVRLKGAVHAQLALIANLRGSTITDEINAALDAHIAAAKDAHDLANRADEALADIERDAAARRDAIAALFGTTPPTTSTKSPARGRKATDGPAT</sequence>
<protein>
    <submittedName>
        <fullName evidence="2">Uncharacterized protein</fullName>
    </submittedName>
</protein>
<dbReference type="AlphaFoldDB" id="A0AAE4R254"/>
<name>A0AAE4R254_9ACTN</name>
<comment type="caution">
    <text evidence="2">The sequence shown here is derived from an EMBL/GenBank/DDBJ whole genome shotgun (WGS) entry which is preliminary data.</text>
</comment>
<proteinExistence type="predicted"/>
<accession>A0AAE4R254</accession>
<evidence type="ECO:0000313" key="2">
    <source>
        <dbReference type="EMBL" id="MDV6310747.1"/>
    </source>
</evidence>
<dbReference type="EMBL" id="JAWLKH010000002">
    <property type="protein sequence ID" value="MDV6310747.1"/>
    <property type="molecule type" value="Genomic_DNA"/>
</dbReference>
<gene>
    <name evidence="2" type="ORF">R3Q15_02330</name>
</gene>
<dbReference type="RefSeq" id="WP_317510207.1">
    <property type="nucleotide sequence ID" value="NZ_JAWLKH010000002.1"/>
</dbReference>
<evidence type="ECO:0000256" key="1">
    <source>
        <dbReference type="SAM" id="MobiDB-lite"/>
    </source>
</evidence>
<dbReference type="Proteomes" id="UP001185922">
    <property type="component" value="Unassembled WGS sequence"/>
</dbReference>